<dbReference type="RefSeq" id="WP_081959170.1">
    <property type="nucleotide sequence ID" value="NZ_BBNQ01000008.1"/>
</dbReference>
<keyword evidence="3" id="KW-0677">Repeat</keyword>
<evidence type="ECO:0000256" key="6">
    <source>
        <dbReference type="SAM" id="SignalP"/>
    </source>
</evidence>
<evidence type="ECO:0000313" key="8">
    <source>
        <dbReference type="EMBL" id="GAL62918.1"/>
    </source>
</evidence>
<feature type="domain" description="PKD" evidence="7">
    <location>
        <begin position="232"/>
        <end position="270"/>
    </location>
</feature>
<dbReference type="SUPFAM" id="SSF49299">
    <property type="entry name" value="PKD domain"/>
    <property type="match status" value="2"/>
</dbReference>
<keyword evidence="5" id="KW-0472">Membrane</keyword>
<gene>
    <name evidence="8" type="ORF">JCM19300_3486</name>
</gene>
<feature type="chain" id="PRO_5001865454" evidence="6">
    <location>
        <begin position="31"/>
        <end position="339"/>
    </location>
</feature>
<proteinExistence type="predicted"/>
<evidence type="ECO:0000256" key="1">
    <source>
        <dbReference type="ARBA" id="ARBA00004141"/>
    </source>
</evidence>
<dbReference type="PROSITE" id="PS51257">
    <property type="entry name" value="PROKAR_LIPOPROTEIN"/>
    <property type="match status" value="1"/>
</dbReference>
<organism evidence="8 9">
    <name type="scientific">Algibacter lectus</name>
    <dbReference type="NCBI Taxonomy" id="221126"/>
    <lineage>
        <taxon>Bacteria</taxon>
        <taxon>Pseudomonadati</taxon>
        <taxon>Bacteroidota</taxon>
        <taxon>Flavobacteriia</taxon>
        <taxon>Flavobacteriales</taxon>
        <taxon>Flavobacteriaceae</taxon>
        <taxon>Algibacter</taxon>
    </lineage>
</organism>
<name>A0A090VFV5_9FLAO</name>
<dbReference type="Gene3D" id="2.60.40.10">
    <property type="entry name" value="Immunoglobulins"/>
    <property type="match status" value="3"/>
</dbReference>
<dbReference type="EMBL" id="BBNQ01000008">
    <property type="protein sequence ID" value="GAL62918.1"/>
    <property type="molecule type" value="Genomic_DNA"/>
</dbReference>
<keyword evidence="2" id="KW-0812">Transmembrane</keyword>
<keyword evidence="4" id="KW-1133">Transmembrane helix</keyword>
<evidence type="ECO:0000256" key="2">
    <source>
        <dbReference type="ARBA" id="ARBA00022692"/>
    </source>
</evidence>
<keyword evidence="6" id="KW-0732">Signal</keyword>
<sequence>MNYKIFKKFNRSVFVLSSMFLGLVSCYDSGYDEFVAPTGNVNNIQPNTLFTNSTNPDDNLSIVFRSYSTDATSYLWDFGDGNTSTEANPDYTYAEGGLYSVSLTTKSADGLVAEATSLVSPVFVDFDFTIIDSEVTFENLSSGASDLVWSFGDGETLGWNIEDTEEDADFNPVYAYKTAETFVATLTVTNFLGASVSVSKNIEGLVLSTVPDFSFSTKSLTATFTDESILAVSYLWDFGDGNTSTEQSPVHTYAESGSYEVTLTTTNDAGVSKSIVKAVPAGGVEPTFKAIVLNGSFDEFTKNTGDNADAWDMTPNSTVENNDGVKIDSLIKRFGIIRH</sequence>
<accession>A0A090VFV5</accession>
<dbReference type="SMART" id="SM00089">
    <property type="entry name" value="PKD"/>
    <property type="match status" value="3"/>
</dbReference>
<evidence type="ECO:0000313" key="9">
    <source>
        <dbReference type="Proteomes" id="UP000029644"/>
    </source>
</evidence>
<evidence type="ECO:0000256" key="3">
    <source>
        <dbReference type="ARBA" id="ARBA00022737"/>
    </source>
</evidence>
<dbReference type="GO" id="GO:0005261">
    <property type="term" value="F:monoatomic cation channel activity"/>
    <property type="evidence" value="ECO:0007669"/>
    <property type="project" value="TreeGrafter"/>
</dbReference>
<dbReference type="InterPro" id="IPR035986">
    <property type="entry name" value="PKD_dom_sf"/>
</dbReference>
<dbReference type="InterPro" id="IPR022409">
    <property type="entry name" value="PKD/Chitinase_dom"/>
</dbReference>
<comment type="subcellular location">
    <subcellularLocation>
        <location evidence="1">Membrane</location>
        <topology evidence="1">Multi-pass membrane protein</topology>
    </subcellularLocation>
</comment>
<dbReference type="Pfam" id="PF18911">
    <property type="entry name" value="PKD_4"/>
    <property type="match status" value="2"/>
</dbReference>
<feature type="domain" description="PKD" evidence="7">
    <location>
        <begin position="68"/>
        <end position="119"/>
    </location>
</feature>
<evidence type="ECO:0000256" key="5">
    <source>
        <dbReference type="ARBA" id="ARBA00023136"/>
    </source>
</evidence>
<comment type="caution">
    <text evidence="8">The sequence shown here is derived from an EMBL/GenBank/DDBJ whole genome shotgun (WGS) entry which is preliminary data.</text>
</comment>
<dbReference type="Proteomes" id="UP000029644">
    <property type="component" value="Unassembled WGS sequence"/>
</dbReference>
<dbReference type="AlphaFoldDB" id="A0A090VFV5"/>
<evidence type="ECO:0000259" key="7">
    <source>
        <dbReference type="PROSITE" id="PS50093"/>
    </source>
</evidence>
<dbReference type="GO" id="GO:0005886">
    <property type="term" value="C:plasma membrane"/>
    <property type="evidence" value="ECO:0007669"/>
    <property type="project" value="TreeGrafter"/>
</dbReference>
<dbReference type="CDD" id="cd00146">
    <property type="entry name" value="PKD"/>
    <property type="match status" value="2"/>
</dbReference>
<feature type="domain" description="PKD" evidence="7">
    <location>
        <begin position="149"/>
        <end position="202"/>
    </location>
</feature>
<reference evidence="8 9" key="1">
    <citation type="journal article" date="2014" name="Genome Announc.">
        <title>Draft Genome Sequences of Marine Flavobacterium Algibacter lectus Strains SS8 and NR4.</title>
        <authorList>
            <person name="Takatani N."/>
            <person name="Nakanishi M."/>
            <person name="Meirelles P."/>
            <person name="Mino S."/>
            <person name="Suda W."/>
            <person name="Oshima K."/>
            <person name="Hattori M."/>
            <person name="Ohkuma M."/>
            <person name="Hosokawa M."/>
            <person name="Miyashita K."/>
            <person name="Thompson F.L."/>
            <person name="Niwa A."/>
            <person name="Sawabe T."/>
            <person name="Sawabe T."/>
        </authorList>
    </citation>
    <scope>NUCLEOTIDE SEQUENCE [LARGE SCALE GENOMIC DNA]</scope>
    <source>
        <strain evidence="8 9">JCM 19300</strain>
    </source>
</reference>
<protein>
    <submittedName>
        <fullName evidence="8">Cell surface protein</fullName>
    </submittedName>
</protein>
<dbReference type="PROSITE" id="PS50093">
    <property type="entry name" value="PKD"/>
    <property type="match status" value="3"/>
</dbReference>
<evidence type="ECO:0000256" key="4">
    <source>
        <dbReference type="ARBA" id="ARBA00022989"/>
    </source>
</evidence>
<dbReference type="PANTHER" id="PTHR46730:SF4">
    <property type="entry name" value="POLYCYSTIC KIDNEY DISEASE PROTEIN 1-LIKE 1"/>
    <property type="match status" value="1"/>
</dbReference>
<dbReference type="GO" id="GO:0006816">
    <property type="term" value="P:calcium ion transport"/>
    <property type="evidence" value="ECO:0007669"/>
    <property type="project" value="TreeGrafter"/>
</dbReference>
<dbReference type="PANTHER" id="PTHR46730">
    <property type="entry name" value="POLYCYSTIN-1"/>
    <property type="match status" value="1"/>
</dbReference>
<dbReference type="InterPro" id="IPR000601">
    <property type="entry name" value="PKD_dom"/>
</dbReference>
<feature type="signal peptide" evidence="6">
    <location>
        <begin position="1"/>
        <end position="30"/>
    </location>
</feature>
<dbReference type="InterPro" id="IPR013783">
    <property type="entry name" value="Ig-like_fold"/>
</dbReference>